<keyword evidence="2" id="KW-1185">Reference proteome</keyword>
<proteinExistence type="predicted"/>
<dbReference type="EMBL" id="CP003879">
    <property type="protein sequence ID" value="AFU68337.1"/>
    <property type="molecule type" value="Genomic_DNA"/>
</dbReference>
<gene>
    <name evidence="1" type="ordered locus">P700755_001421</name>
</gene>
<dbReference type="KEGG" id="ptq:P700755_001421"/>
<protein>
    <submittedName>
        <fullName evidence="1">Uncharacterized protein</fullName>
    </submittedName>
</protein>
<dbReference type="OrthoDB" id="9793489at2"/>
<dbReference type="HOGENOM" id="CLU_3011031_0_0_10"/>
<dbReference type="Proteomes" id="UP000008514">
    <property type="component" value="Chromosome"/>
</dbReference>
<dbReference type="AlphaFoldDB" id="K4ICL1"/>
<dbReference type="RefSeq" id="WP_015023941.1">
    <property type="nucleotide sequence ID" value="NC_018721.1"/>
</dbReference>
<evidence type="ECO:0000313" key="1">
    <source>
        <dbReference type="EMBL" id="AFU68337.1"/>
    </source>
</evidence>
<sequence>MIKPISQSIPNSAPPYHKDRDVTTYLDYQFFTKVVNAEGSMASTLSDMRKVLHGTI</sequence>
<reference evidence="1" key="1">
    <citation type="submission" date="2006-03" db="EMBL/GenBank/DDBJ databases">
        <authorList>
            <person name="Bowman J."/>
            <person name="Ferriera S."/>
            <person name="Johnson J."/>
            <person name="Kravitz S."/>
            <person name="Halpern A."/>
            <person name="Remington K."/>
            <person name="Beeson K."/>
            <person name="Tran B."/>
            <person name="Rogers Y.-H."/>
            <person name="Friedman R."/>
            <person name="Venter J.C."/>
        </authorList>
    </citation>
    <scope>NUCLEOTIDE SEQUENCE [LARGE SCALE GENOMIC DNA]</scope>
    <source>
        <strain evidence="1">ATCC 700755</strain>
    </source>
</reference>
<accession>K4ICL1</accession>
<evidence type="ECO:0000313" key="2">
    <source>
        <dbReference type="Proteomes" id="UP000008514"/>
    </source>
</evidence>
<name>K4ICL1_PSYTT</name>
<organism evidence="1 2">
    <name type="scientific">Psychroflexus torquis (strain ATCC 700755 / CIP 106069 / ACAM 623)</name>
    <dbReference type="NCBI Taxonomy" id="313595"/>
    <lineage>
        <taxon>Bacteria</taxon>
        <taxon>Pseudomonadati</taxon>
        <taxon>Bacteroidota</taxon>
        <taxon>Flavobacteriia</taxon>
        <taxon>Flavobacteriales</taxon>
        <taxon>Flavobacteriaceae</taxon>
        <taxon>Psychroflexus</taxon>
    </lineage>
</organism>
<reference evidence="1" key="2">
    <citation type="submission" date="2012-09" db="EMBL/GenBank/DDBJ databases">
        <title>The complete sequence of Psychroflexus torquis an extreme psychrophile from sea-ice that is stimulated by light.</title>
        <authorList>
            <person name="Feng S."/>
            <person name="Powell S.M."/>
            <person name="Bowman J.P."/>
        </authorList>
    </citation>
    <scope>NUCLEOTIDE SEQUENCE [LARGE SCALE GENOMIC DNA]</scope>
    <source>
        <strain evidence="1">ATCC 700755</strain>
    </source>
</reference>